<dbReference type="Pfam" id="PF02624">
    <property type="entry name" value="YcaO"/>
    <property type="match status" value="1"/>
</dbReference>
<dbReference type="Proteomes" id="UP000298438">
    <property type="component" value="Unassembled WGS sequence"/>
</dbReference>
<dbReference type="Gene3D" id="3.30.1330.230">
    <property type="match status" value="2"/>
</dbReference>
<evidence type="ECO:0000313" key="3">
    <source>
        <dbReference type="Proteomes" id="UP000298438"/>
    </source>
</evidence>
<reference evidence="2 3" key="1">
    <citation type="submission" date="2019-03" db="EMBL/GenBank/DDBJ databases">
        <title>Draft Genome Sequence of Massilia arenosa sp. nov., a Novel Massilia Species Isolated from a Sandy-loam Maize Soil.</title>
        <authorList>
            <person name="Raths R."/>
            <person name="Peta V."/>
            <person name="Bucking H."/>
        </authorList>
    </citation>
    <scope>NUCLEOTIDE SEQUENCE [LARGE SCALE GENOMIC DNA]</scope>
    <source>
        <strain evidence="2 3">MC02</strain>
    </source>
</reference>
<dbReference type="EMBL" id="SPVF01000272">
    <property type="protein sequence ID" value="TFW10741.1"/>
    <property type="molecule type" value="Genomic_DNA"/>
</dbReference>
<dbReference type="PANTHER" id="PTHR37809">
    <property type="entry name" value="RIBOSOMAL PROTEIN S12 METHYLTHIOTRANSFERASE ACCESSORY FACTOR YCAO"/>
    <property type="match status" value="1"/>
</dbReference>
<dbReference type="RefSeq" id="WP_135209512.1">
    <property type="nucleotide sequence ID" value="NZ_SPVF01000272.1"/>
</dbReference>
<sequence length="417" mass="45130">MSDPIRVFGREERLAKAHREGTHRACSPGETVARFRPLGTRIGLTRLANVTGLDVVGLPVWVAIRPNARGLSTSQGKGLTHDAAKASALMESIETWHAEHVEQPVIIDSAWSLGQRANIIEVDGLSHYADAPPRPDLPLAWVEGYDLLQDRPCHVPLECVSTNYVVPARGAPAPTFVQSSNGLAGGNHVLEAITHALAELIERDAVALSADDLRRLDSKRRVDPATVRDPACREVLGYLERAHVEVALFDLTSDLGIPVYGCSIVDADGALRWRTLPPFNGYGCHLTPGIALLRAINEAVQSRLTWISGSRDDISMAEYRRGGNAEDLARFRARLDAQPPSLDFADRASLATDSFEGDISVMLDALRRAGIHNAVVIDLSRQDIGVPVVKVVVPRLAAPTPLIRGRAIHLPPRGTAA</sequence>
<organism evidence="2 3">
    <name type="scientific">Zemynaea arenosa</name>
    <dbReference type="NCBI Taxonomy" id="2561931"/>
    <lineage>
        <taxon>Bacteria</taxon>
        <taxon>Pseudomonadati</taxon>
        <taxon>Pseudomonadota</taxon>
        <taxon>Betaproteobacteria</taxon>
        <taxon>Burkholderiales</taxon>
        <taxon>Oxalobacteraceae</taxon>
        <taxon>Telluria group</taxon>
        <taxon>Zemynaea</taxon>
    </lineage>
</organism>
<dbReference type="InterPro" id="IPR003776">
    <property type="entry name" value="YcaO-like_dom"/>
</dbReference>
<gene>
    <name evidence="2" type="ORF">E4L96_22765</name>
</gene>
<feature type="domain" description="YcaO" evidence="1">
    <location>
        <begin position="76"/>
        <end position="417"/>
    </location>
</feature>
<protein>
    <recommendedName>
        <fullName evidence="1">YcaO domain-containing protein</fullName>
    </recommendedName>
</protein>
<dbReference type="PANTHER" id="PTHR37809:SF1">
    <property type="entry name" value="RIBOSOMAL PROTEIN S12 METHYLTHIOTRANSFERASE ACCESSORY FACTOR YCAO"/>
    <property type="match status" value="1"/>
</dbReference>
<accession>A0A4Y9RR35</accession>
<proteinExistence type="predicted"/>
<dbReference type="NCBIfam" id="TIGR00702">
    <property type="entry name" value="YcaO-type kinase domain"/>
    <property type="match status" value="1"/>
</dbReference>
<dbReference type="AlphaFoldDB" id="A0A4Y9RR35"/>
<evidence type="ECO:0000259" key="1">
    <source>
        <dbReference type="PROSITE" id="PS51664"/>
    </source>
</evidence>
<keyword evidence="3" id="KW-1185">Reference proteome</keyword>
<evidence type="ECO:0000313" key="2">
    <source>
        <dbReference type="EMBL" id="TFW10741.1"/>
    </source>
</evidence>
<comment type="caution">
    <text evidence="2">The sequence shown here is derived from an EMBL/GenBank/DDBJ whole genome shotgun (WGS) entry which is preliminary data.</text>
</comment>
<name>A0A4Y9RR35_9BURK</name>
<dbReference type="PROSITE" id="PS51664">
    <property type="entry name" value="YCAO"/>
    <property type="match status" value="1"/>
</dbReference>
<dbReference type="OrthoDB" id="2379922at2"/>